<accession>A0A098B8Q8</accession>
<dbReference type="RefSeq" id="WP_144677130.1">
    <property type="nucleotide sequence ID" value="NZ_LK996017.1"/>
</dbReference>
<feature type="domain" description="Capsule synthesis protein CapA" evidence="3">
    <location>
        <begin position="66"/>
        <end position="309"/>
    </location>
</feature>
<dbReference type="EMBL" id="LK996017">
    <property type="protein sequence ID" value="CDX04762.1"/>
    <property type="molecule type" value="Genomic_DNA"/>
</dbReference>
<evidence type="ECO:0000256" key="1">
    <source>
        <dbReference type="ARBA" id="ARBA00005662"/>
    </source>
</evidence>
<dbReference type="SMART" id="SM00854">
    <property type="entry name" value="PGA_cap"/>
    <property type="match status" value="1"/>
</dbReference>
<dbReference type="InterPro" id="IPR029052">
    <property type="entry name" value="Metallo-depent_PP-like"/>
</dbReference>
<comment type="similarity">
    <text evidence="1">Belongs to the CapA family.</text>
</comment>
<dbReference type="Pfam" id="PF09587">
    <property type="entry name" value="PGA_cap"/>
    <property type="match status" value="1"/>
</dbReference>
<protein>
    <submittedName>
        <fullName evidence="4">Bacterial capsule synthesis protein</fullName>
    </submittedName>
</protein>
<dbReference type="PROSITE" id="PS51257">
    <property type="entry name" value="PROKAR_LIPOPROTEIN"/>
    <property type="match status" value="1"/>
</dbReference>
<dbReference type="InterPro" id="IPR019079">
    <property type="entry name" value="Capsule_synth_CapA"/>
</dbReference>
<dbReference type="PANTHER" id="PTHR33393:SF12">
    <property type="entry name" value="CAPSULE BIOSYNTHESIS PROTEIN CAPA"/>
    <property type="match status" value="1"/>
</dbReference>
<keyword evidence="2" id="KW-0175">Coiled coil</keyword>
<sequence>MIKYPFPRTYFPYLLLLFLLISLSSVLTGCQGQSIPIGATEQTGPNEPVPTPLPEPELIDQKETITLTALGDILMHNTLIWSGSQPDGSYAFNFFGAVGELMEEGDYCTTNLEAALAGSEGGYTGYPLFNSPDAIADHLKDYGVDGVITANNHILDRGYRGAVRTVEVLEKAGLDVLGVRKNPGDSGYLIKDIRGVKVGYLAYTYGTNGLSLPSEHQYFINMLEKEQILQDIHQLSTQVDLLILVLHWGVEYSTEPTNEQRTLAREFLTAGADAIIGSHPHVIQPVEYFNIDGKEKFVAYSIGNFIGDQRGQERNSGVILHLKFNIEKVIQPGKLESSASKGTSDTLISQTTTLKGVELIPTYSHSYTKGGRQQFRVVPVEKTIGKIRADEEEVFSREDLPLLENILKTIEERLNQLTSERKEHKGLSQ</sequence>
<dbReference type="PATRIC" id="fig|49338.4.peg.5243"/>
<dbReference type="PANTHER" id="PTHR33393">
    <property type="entry name" value="POLYGLUTAMINE SYNTHESIS ACCESSORY PROTEIN RV0574C-RELATED"/>
    <property type="match status" value="1"/>
</dbReference>
<dbReference type="AlphaFoldDB" id="A0A098B8Q8"/>
<evidence type="ECO:0000313" key="4">
    <source>
        <dbReference type="EMBL" id="CDX04762.1"/>
    </source>
</evidence>
<evidence type="ECO:0000259" key="3">
    <source>
        <dbReference type="SMART" id="SM00854"/>
    </source>
</evidence>
<dbReference type="InterPro" id="IPR052169">
    <property type="entry name" value="CW_Biosynth-Accessory"/>
</dbReference>
<organism evidence="4">
    <name type="scientific">Desulfitobacterium hafniense</name>
    <name type="common">Desulfitobacterium frappieri</name>
    <dbReference type="NCBI Taxonomy" id="49338"/>
    <lineage>
        <taxon>Bacteria</taxon>
        <taxon>Bacillati</taxon>
        <taxon>Bacillota</taxon>
        <taxon>Clostridia</taxon>
        <taxon>Eubacteriales</taxon>
        <taxon>Desulfitobacteriaceae</taxon>
        <taxon>Desulfitobacterium</taxon>
    </lineage>
</organism>
<evidence type="ECO:0000256" key="2">
    <source>
        <dbReference type="SAM" id="Coils"/>
    </source>
</evidence>
<feature type="coiled-coil region" evidence="2">
    <location>
        <begin position="400"/>
        <end position="427"/>
    </location>
</feature>
<name>A0A098B8Q8_DESHA</name>
<dbReference type="CDD" id="cd07381">
    <property type="entry name" value="MPP_CapA"/>
    <property type="match status" value="1"/>
</dbReference>
<dbReference type="Gene3D" id="3.60.21.10">
    <property type="match status" value="1"/>
</dbReference>
<proteinExistence type="inferred from homology"/>
<reference evidence="4" key="1">
    <citation type="submission" date="2014-07" db="EMBL/GenBank/DDBJ databases">
        <authorList>
            <person name="Hornung V.Bastian."/>
        </authorList>
    </citation>
    <scope>NUCLEOTIDE SEQUENCE</scope>
    <source>
        <strain evidence="4">PCE-S</strain>
    </source>
</reference>
<gene>
    <name evidence="4" type="ORF">DPCES_4876</name>
</gene>
<dbReference type="SUPFAM" id="SSF56300">
    <property type="entry name" value="Metallo-dependent phosphatases"/>
    <property type="match status" value="1"/>
</dbReference>